<proteinExistence type="predicted"/>
<protein>
    <submittedName>
        <fullName evidence="1">Uncharacterized protein</fullName>
    </submittedName>
</protein>
<dbReference type="RefSeq" id="XP_064850573.1">
    <property type="nucleotide sequence ID" value="XM_064994501.1"/>
</dbReference>
<comment type="caution">
    <text evidence="1">The sequence shown here is derived from an EMBL/GenBank/DDBJ whole genome shotgun (WGS) entry which is preliminary data.</text>
</comment>
<dbReference type="EMBL" id="BTFZ01000002">
    <property type="protein sequence ID" value="GMM33573.1"/>
    <property type="molecule type" value="Genomic_DNA"/>
</dbReference>
<organism evidence="1 2">
    <name type="scientific">Saccharomycopsis crataegensis</name>
    <dbReference type="NCBI Taxonomy" id="43959"/>
    <lineage>
        <taxon>Eukaryota</taxon>
        <taxon>Fungi</taxon>
        <taxon>Dikarya</taxon>
        <taxon>Ascomycota</taxon>
        <taxon>Saccharomycotina</taxon>
        <taxon>Saccharomycetes</taxon>
        <taxon>Saccharomycopsidaceae</taxon>
        <taxon>Saccharomycopsis</taxon>
    </lineage>
</organism>
<reference evidence="1 2" key="1">
    <citation type="journal article" date="2023" name="Elife">
        <title>Identification of key yeast species and microbe-microbe interactions impacting larval growth of Drosophila in the wild.</title>
        <authorList>
            <person name="Mure A."/>
            <person name="Sugiura Y."/>
            <person name="Maeda R."/>
            <person name="Honda K."/>
            <person name="Sakurai N."/>
            <person name="Takahashi Y."/>
            <person name="Watada M."/>
            <person name="Katoh T."/>
            <person name="Gotoh A."/>
            <person name="Gotoh Y."/>
            <person name="Taniguchi I."/>
            <person name="Nakamura K."/>
            <person name="Hayashi T."/>
            <person name="Katayama T."/>
            <person name="Uemura T."/>
            <person name="Hattori Y."/>
        </authorList>
    </citation>
    <scope>NUCLEOTIDE SEQUENCE [LARGE SCALE GENOMIC DNA]</scope>
    <source>
        <strain evidence="1 2">SC-9</strain>
    </source>
</reference>
<dbReference type="Proteomes" id="UP001360560">
    <property type="component" value="Unassembled WGS sequence"/>
</dbReference>
<keyword evidence="2" id="KW-1185">Reference proteome</keyword>
<dbReference type="GeneID" id="90071552"/>
<evidence type="ECO:0000313" key="2">
    <source>
        <dbReference type="Proteomes" id="UP001360560"/>
    </source>
</evidence>
<dbReference type="AlphaFoldDB" id="A0AAV5QFG7"/>
<name>A0AAV5QFG7_9ASCO</name>
<evidence type="ECO:0000313" key="1">
    <source>
        <dbReference type="EMBL" id="GMM33573.1"/>
    </source>
</evidence>
<sequence>MEKEAKRTLNLGKRKIATNQIEEGDYVGYSGVISDGESFGADDNCAQNVADFKKAVYDLHLRFTTKPFGANEDFEINKEMSFEKIYQLLFGMEQDEGER</sequence>
<gene>
    <name evidence="1" type="ORF">DASC09_008980</name>
</gene>
<accession>A0AAV5QFG7</accession>